<sequence>MKFQLTALLLPITGVLATPVDASVSARQPALPRAKFNTTGFSTADSRFGGCDGASVTYSEDNEVATVLLPNYFVTLPTRPASTCHVSVIVSFPQGICTSGTFIGRASGLVNVPAGVTATYTGRNYAISPSLSTVSETSPDGRFPGPRNGIYVLEDRIVYTLNRPDANNRNITFGPQGELQLQPTNGPSGLLSNQQIIFDIRNQSQRVC</sequence>
<evidence type="ECO:0008006" key="4">
    <source>
        <dbReference type="Google" id="ProtNLM"/>
    </source>
</evidence>
<dbReference type="AlphaFoldDB" id="A0AAN6XVI7"/>
<evidence type="ECO:0000313" key="3">
    <source>
        <dbReference type="Proteomes" id="UP001301769"/>
    </source>
</evidence>
<comment type="caution">
    <text evidence="2">The sequence shown here is derived from an EMBL/GenBank/DDBJ whole genome shotgun (WGS) entry which is preliminary data.</text>
</comment>
<evidence type="ECO:0000256" key="1">
    <source>
        <dbReference type="SAM" id="SignalP"/>
    </source>
</evidence>
<organism evidence="2 3">
    <name type="scientific">Rhypophila decipiens</name>
    <dbReference type="NCBI Taxonomy" id="261697"/>
    <lineage>
        <taxon>Eukaryota</taxon>
        <taxon>Fungi</taxon>
        <taxon>Dikarya</taxon>
        <taxon>Ascomycota</taxon>
        <taxon>Pezizomycotina</taxon>
        <taxon>Sordariomycetes</taxon>
        <taxon>Sordariomycetidae</taxon>
        <taxon>Sordariales</taxon>
        <taxon>Naviculisporaceae</taxon>
        <taxon>Rhypophila</taxon>
    </lineage>
</organism>
<name>A0AAN6XVI7_9PEZI</name>
<dbReference type="EMBL" id="MU858300">
    <property type="protein sequence ID" value="KAK4207360.1"/>
    <property type="molecule type" value="Genomic_DNA"/>
</dbReference>
<feature type="chain" id="PRO_5042835959" description="Ubiquitin 3 binding protein But2 C-terminal domain-containing protein" evidence="1">
    <location>
        <begin position="18"/>
        <end position="208"/>
    </location>
</feature>
<reference evidence="2" key="2">
    <citation type="submission" date="2023-05" db="EMBL/GenBank/DDBJ databases">
        <authorList>
            <consortium name="Lawrence Berkeley National Laboratory"/>
            <person name="Steindorff A."/>
            <person name="Hensen N."/>
            <person name="Bonometti L."/>
            <person name="Westerberg I."/>
            <person name="Brannstrom I.O."/>
            <person name="Guillou S."/>
            <person name="Cros-Aarteil S."/>
            <person name="Calhoun S."/>
            <person name="Haridas S."/>
            <person name="Kuo A."/>
            <person name="Mondo S."/>
            <person name="Pangilinan J."/>
            <person name="Riley R."/>
            <person name="Labutti K."/>
            <person name="Andreopoulos B."/>
            <person name="Lipzen A."/>
            <person name="Chen C."/>
            <person name="Yanf M."/>
            <person name="Daum C."/>
            <person name="Ng V."/>
            <person name="Clum A."/>
            <person name="Ohm R."/>
            <person name="Martin F."/>
            <person name="Silar P."/>
            <person name="Natvig D."/>
            <person name="Lalanne C."/>
            <person name="Gautier V."/>
            <person name="Ament-Velasquez S.L."/>
            <person name="Kruys A."/>
            <person name="Hutchinson M.I."/>
            <person name="Powell A.J."/>
            <person name="Barry K."/>
            <person name="Miller A.N."/>
            <person name="Grigoriev I.V."/>
            <person name="Debuchy R."/>
            <person name="Gladieux P."/>
            <person name="Thoren M.H."/>
            <person name="Johannesson H."/>
        </authorList>
    </citation>
    <scope>NUCLEOTIDE SEQUENCE</scope>
    <source>
        <strain evidence="2">PSN293</strain>
    </source>
</reference>
<proteinExistence type="predicted"/>
<dbReference type="Proteomes" id="UP001301769">
    <property type="component" value="Unassembled WGS sequence"/>
</dbReference>
<protein>
    <recommendedName>
        <fullName evidence="4">Ubiquitin 3 binding protein But2 C-terminal domain-containing protein</fullName>
    </recommendedName>
</protein>
<keyword evidence="1" id="KW-0732">Signal</keyword>
<accession>A0AAN6XVI7</accession>
<evidence type="ECO:0000313" key="2">
    <source>
        <dbReference type="EMBL" id="KAK4207360.1"/>
    </source>
</evidence>
<feature type="signal peptide" evidence="1">
    <location>
        <begin position="1"/>
        <end position="17"/>
    </location>
</feature>
<keyword evidence="3" id="KW-1185">Reference proteome</keyword>
<gene>
    <name evidence="2" type="ORF">QBC37DRAFT_455799</name>
</gene>
<reference evidence="2" key="1">
    <citation type="journal article" date="2023" name="Mol. Phylogenet. Evol.">
        <title>Genome-scale phylogeny and comparative genomics of the fungal order Sordariales.</title>
        <authorList>
            <person name="Hensen N."/>
            <person name="Bonometti L."/>
            <person name="Westerberg I."/>
            <person name="Brannstrom I.O."/>
            <person name="Guillou S."/>
            <person name="Cros-Aarteil S."/>
            <person name="Calhoun S."/>
            <person name="Haridas S."/>
            <person name="Kuo A."/>
            <person name="Mondo S."/>
            <person name="Pangilinan J."/>
            <person name="Riley R."/>
            <person name="LaButti K."/>
            <person name="Andreopoulos B."/>
            <person name="Lipzen A."/>
            <person name="Chen C."/>
            <person name="Yan M."/>
            <person name="Daum C."/>
            <person name="Ng V."/>
            <person name="Clum A."/>
            <person name="Steindorff A."/>
            <person name="Ohm R.A."/>
            <person name="Martin F."/>
            <person name="Silar P."/>
            <person name="Natvig D.O."/>
            <person name="Lalanne C."/>
            <person name="Gautier V."/>
            <person name="Ament-Velasquez S.L."/>
            <person name="Kruys A."/>
            <person name="Hutchinson M.I."/>
            <person name="Powell A.J."/>
            <person name="Barry K."/>
            <person name="Miller A.N."/>
            <person name="Grigoriev I.V."/>
            <person name="Debuchy R."/>
            <person name="Gladieux P."/>
            <person name="Hiltunen Thoren M."/>
            <person name="Johannesson H."/>
        </authorList>
    </citation>
    <scope>NUCLEOTIDE SEQUENCE</scope>
    <source>
        <strain evidence="2">PSN293</strain>
    </source>
</reference>